<dbReference type="SUPFAM" id="SSF52440">
    <property type="entry name" value="PreATP-grasp domain"/>
    <property type="match status" value="1"/>
</dbReference>
<evidence type="ECO:0000313" key="9">
    <source>
        <dbReference type="EMBL" id="ACF14200.1"/>
    </source>
</evidence>
<dbReference type="GO" id="GO:0004638">
    <property type="term" value="F:phosphoribosylaminoimidazole carboxylase activity"/>
    <property type="evidence" value="ECO:0007669"/>
    <property type="project" value="InterPro"/>
</dbReference>
<comment type="similarity">
    <text evidence="6 7">Belongs to the PurK/PurT family.</text>
</comment>
<dbReference type="STRING" id="517418.Ctha_1743"/>
<sequence>MQNKQSDIPTLGILGGGQLARMTAYAAFHLGMSVAIFEEKKDAPCQNITPFHFTGAWNDTAKLTEFAEKSDIITLENEFVAPSTLEFLESLGKPVFPSSKTLKQIQDKFTQKTVLKDHGLPVSQFYPIDSENAAYECGKNLGYPFLIKRRKHGYDGYGNRTVHSEHDIPQALAELGFPNHSVYAEGFIDFELELATMIARSKTGEIVTYPVVETIQENHICKYVIAPARLSSTLIDEVISLAKSAIERLDGVGIFGVEMFLDTDANILINELAPRPHNSGHYTMEACYTSQFQNLLRAIFGWKLGSTQMVIPAAVMVNLLGKRNGLAHLKSVDFSKIPPVANLHIYGKSACRVGRKMGHLTVRGNSVTECLSLAQHLESQIEL</sequence>
<dbReference type="RefSeq" id="WP_012500284.1">
    <property type="nucleotide sequence ID" value="NC_011026.1"/>
</dbReference>
<evidence type="ECO:0000313" key="10">
    <source>
        <dbReference type="Proteomes" id="UP000001208"/>
    </source>
</evidence>
<keyword evidence="2 6" id="KW-0658">Purine biosynthesis</keyword>
<evidence type="ECO:0000256" key="6">
    <source>
        <dbReference type="HAMAP-Rule" id="MF_01928"/>
    </source>
</evidence>
<comment type="function">
    <text evidence="6">Catalyzes the ATP-dependent conversion of 5-aminoimidazole ribonucleotide (AIR) and HCO(3)(-) to N5-carboxyaminoimidazole ribonucleotide (N5-CAIR).</text>
</comment>
<keyword evidence="5 9" id="KW-0456">Lyase</keyword>
<dbReference type="InterPro" id="IPR005875">
    <property type="entry name" value="PurK"/>
</dbReference>
<dbReference type="GO" id="GO:0046872">
    <property type="term" value="F:metal ion binding"/>
    <property type="evidence" value="ECO:0007669"/>
    <property type="project" value="InterPro"/>
</dbReference>
<dbReference type="InterPro" id="IPR011761">
    <property type="entry name" value="ATP-grasp"/>
</dbReference>
<dbReference type="HOGENOM" id="CLU_011534_0_2_10"/>
<dbReference type="SUPFAM" id="SSF51246">
    <property type="entry name" value="Rudiment single hybrid motif"/>
    <property type="match status" value="1"/>
</dbReference>
<evidence type="ECO:0000256" key="2">
    <source>
        <dbReference type="ARBA" id="ARBA00022755"/>
    </source>
</evidence>
<accession>B3QTA1</accession>
<comment type="function">
    <text evidence="7">Catalyzes the ATP-dependent conversion of 5-aminoimidazole ribonucleotide (AIR) and HCO(3)- to N5-carboxyaminoimidazole ribonucleotide (N5-CAIR).</text>
</comment>
<dbReference type="eggNOG" id="COG0026">
    <property type="taxonomic scope" value="Bacteria"/>
</dbReference>
<protein>
    <recommendedName>
        <fullName evidence="6 7">N5-carboxyaminoimidazole ribonucleotide synthase</fullName>
        <shortName evidence="6 7">N5-CAIR synthase</shortName>
        <ecNumber evidence="6 7">6.3.4.18</ecNumber>
    </recommendedName>
    <alternativeName>
        <fullName evidence="6 7">5-(carboxyamino)imidazole ribonucleotide synthetase</fullName>
    </alternativeName>
</protein>
<feature type="binding site" evidence="6">
    <location>
        <position position="193"/>
    </location>
    <ligand>
        <name>ATP</name>
        <dbReference type="ChEBI" id="CHEBI:30616"/>
    </ligand>
</feature>
<name>B3QTA1_CHLT3</name>
<dbReference type="Proteomes" id="UP000001208">
    <property type="component" value="Chromosome"/>
</dbReference>
<keyword evidence="3" id="KW-0210">Decarboxylase</keyword>
<proteinExistence type="inferred from homology"/>
<dbReference type="GO" id="GO:0005524">
    <property type="term" value="F:ATP binding"/>
    <property type="evidence" value="ECO:0007669"/>
    <property type="project" value="UniProtKB-UniRule"/>
</dbReference>
<dbReference type="SUPFAM" id="SSF56059">
    <property type="entry name" value="Glutathione synthetase ATP-binding domain-like"/>
    <property type="match status" value="1"/>
</dbReference>
<keyword evidence="4 6" id="KW-0067">ATP-binding</keyword>
<dbReference type="NCBIfam" id="TIGR01161">
    <property type="entry name" value="purK"/>
    <property type="match status" value="1"/>
</dbReference>
<dbReference type="Pfam" id="PF22660">
    <property type="entry name" value="RS_preATP-grasp-like"/>
    <property type="match status" value="1"/>
</dbReference>
<dbReference type="EMBL" id="CP001100">
    <property type="protein sequence ID" value="ACF14200.1"/>
    <property type="molecule type" value="Genomic_DNA"/>
</dbReference>
<dbReference type="PANTHER" id="PTHR11609:SF5">
    <property type="entry name" value="PHOSPHORIBOSYLAMINOIMIDAZOLE CARBOXYLASE"/>
    <property type="match status" value="1"/>
</dbReference>
<keyword evidence="1 6" id="KW-0547">Nucleotide-binding</keyword>
<dbReference type="PROSITE" id="PS50975">
    <property type="entry name" value="ATP_GRASP"/>
    <property type="match status" value="1"/>
</dbReference>
<evidence type="ECO:0000256" key="4">
    <source>
        <dbReference type="ARBA" id="ARBA00022840"/>
    </source>
</evidence>
<dbReference type="NCBIfam" id="NF004679">
    <property type="entry name" value="PRK06019.1-5"/>
    <property type="match status" value="1"/>
</dbReference>
<evidence type="ECO:0000256" key="3">
    <source>
        <dbReference type="ARBA" id="ARBA00022793"/>
    </source>
</evidence>
<feature type="binding site" evidence="6">
    <location>
        <position position="108"/>
    </location>
    <ligand>
        <name>ATP</name>
        <dbReference type="ChEBI" id="CHEBI:30616"/>
    </ligand>
</feature>
<gene>
    <name evidence="6 7" type="primary">purK</name>
    <name evidence="9" type="ordered locus">Ctha_1743</name>
</gene>
<keyword evidence="6 7" id="KW-0436">Ligase</keyword>
<dbReference type="GO" id="GO:0005829">
    <property type="term" value="C:cytosol"/>
    <property type="evidence" value="ECO:0007669"/>
    <property type="project" value="TreeGrafter"/>
</dbReference>
<dbReference type="InterPro" id="IPR013815">
    <property type="entry name" value="ATP_grasp_subdomain_1"/>
</dbReference>
<dbReference type="Gene3D" id="3.30.1490.20">
    <property type="entry name" value="ATP-grasp fold, A domain"/>
    <property type="match status" value="1"/>
</dbReference>
<dbReference type="Gene3D" id="3.40.50.20">
    <property type="match status" value="1"/>
</dbReference>
<keyword evidence="10" id="KW-1185">Reference proteome</keyword>
<evidence type="ECO:0000256" key="7">
    <source>
        <dbReference type="RuleBase" id="RU361200"/>
    </source>
</evidence>
<comment type="pathway">
    <text evidence="6 7">Purine metabolism; IMP biosynthesis via de novo pathway; 5-amino-1-(5-phospho-D-ribosyl)imidazole-4-carboxylate from 5-amino-1-(5-phospho-D-ribosyl)imidazole (N5-CAIR route): step 1/2.</text>
</comment>
<dbReference type="GO" id="GO:0006189">
    <property type="term" value="P:'de novo' IMP biosynthetic process"/>
    <property type="evidence" value="ECO:0007669"/>
    <property type="project" value="UniProtKB-UniRule"/>
</dbReference>
<dbReference type="InterPro" id="IPR003135">
    <property type="entry name" value="ATP-grasp_carboxylate-amine"/>
</dbReference>
<comment type="catalytic activity">
    <reaction evidence="6 7">
        <text>5-amino-1-(5-phospho-beta-D-ribosyl)imidazole + hydrogencarbonate + ATP = 5-carboxyamino-1-(5-phospho-D-ribosyl)imidazole + ADP + phosphate + 2 H(+)</text>
        <dbReference type="Rhea" id="RHEA:19317"/>
        <dbReference type="ChEBI" id="CHEBI:15378"/>
        <dbReference type="ChEBI" id="CHEBI:17544"/>
        <dbReference type="ChEBI" id="CHEBI:30616"/>
        <dbReference type="ChEBI" id="CHEBI:43474"/>
        <dbReference type="ChEBI" id="CHEBI:58730"/>
        <dbReference type="ChEBI" id="CHEBI:137981"/>
        <dbReference type="ChEBI" id="CHEBI:456216"/>
        <dbReference type="EC" id="6.3.4.18"/>
    </reaction>
</comment>
<dbReference type="Gene3D" id="3.30.470.20">
    <property type="entry name" value="ATP-grasp fold, B domain"/>
    <property type="match status" value="1"/>
</dbReference>
<dbReference type="InterPro" id="IPR016185">
    <property type="entry name" value="PreATP-grasp_dom_sf"/>
</dbReference>
<evidence type="ECO:0000256" key="1">
    <source>
        <dbReference type="ARBA" id="ARBA00022741"/>
    </source>
</evidence>
<dbReference type="FunFam" id="3.30.470.20:FF:000037">
    <property type="entry name" value="Phosphoribosylaminoimidazole carboxylase, chloroplastic"/>
    <property type="match status" value="1"/>
</dbReference>
<feature type="domain" description="ATP-grasp" evidence="8">
    <location>
        <begin position="112"/>
        <end position="300"/>
    </location>
</feature>
<comment type="subunit">
    <text evidence="6 7">Homodimer.</text>
</comment>
<evidence type="ECO:0000259" key="8">
    <source>
        <dbReference type="PROSITE" id="PS50975"/>
    </source>
</evidence>
<dbReference type="InterPro" id="IPR011054">
    <property type="entry name" value="Rudment_hybrid_motif"/>
</dbReference>
<organism evidence="9 10">
    <name type="scientific">Chloroherpeton thalassium (strain ATCC 35110 / GB-78)</name>
    <dbReference type="NCBI Taxonomy" id="517418"/>
    <lineage>
        <taxon>Bacteria</taxon>
        <taxon>Pseudomonadati</taxon>
        <taxon>Chlorobiota</taxon>
        <taxon>Chlorobiia</taxon>
        <taxon>Chlorobiales</taxon>
        <taxon>Chloroherpetonaceae</taxon>
        <taxon>Chloroherpeton</taxon>
    </lineage>
</organism>
<dbReference type="EC" id="6.3.4.18" evidence="6 7"/>
<dbReference type="Pfam" id="PF17769">
    <property type="entry name" value="PurK_C"/>
    <property type="match status" value="1"/>
</dbReference>
<dbReference type="UniPathway" id="UPA00074">
    <property type="reaction ID" value="UER00942"/>
</dbReference>
<feature type="binding site" evidence="6">
    <location>
        <begin position="270"/>
        <end position="271"/>
    </location>
    <ligand>
        <name>ATP</name>
        <dbReference type="ChEBI" id="CHEBI:30616"/>
    </ligand>
</feature>
<comment type="caution">
    <text evidence="6">Lacks conserved residue(s) required for the propagation of feature annotation.</text>
</comment>
<dbReference type="GO" id="GO:0034028">
    <property type="term" value="F:5-(carboxyamino)imidazole ribonucleotide synthase activity"/>
    <property type="evidence" value="ECO:0007669"/>
    <property type="project" value="UniProtKB-UniRule"/>
</dbReference>
<dbReference type="InterPro" id="IPR054350">
    <property type="entry name" value="PurT/PurK_preATP-grasp"/>
</dbReference>
<dbReference type="Pfam" id="PF02222">
    <property type="entry name" value="ATP-grasp"/>
    <property type="match status" value="1"/>
</dbReference>
<dbReference type="OrthoDB" id="9804625at2"/>
<evidence type="ECO:0000256" key="5">
    <source>
        <dbReference type="ARBA" id="ARBA00023239"/>
    </source>
</evidence>
<reference evidence="9 10" key="1">
    <citation type="submission" date="2008-06" db="EMBL/GenBank/DDBJ databases">
        <title>Complete sequence of Chloroherpeton thalassium ATCC 35110.</title>
        <authorList>
            <consortium name="US DOE Joint Genome Institute"/>
            <person name="Lucas S."/>
            <person name="Copeland A."/>
            <person name="Lapidus A."/>
            <person name="Glavina del Rio T."/>
            <person name="Dalin E."/>
            <person name="Tice H."/>
            <person name="Bruce D."/>
            <person name="Goodwin L."/>
            <person name="Pitluck S."/>
            <person name="Schmutz J."/>
            <person name="Larimer F."/>
            <person name="Land M."/>
            <person name="Hauser L."/>
            <person name="Kyrpides N."/>
            <person name="Mikhailova N."/>
            <person name="Liu Z."/>
            <person name="Li T."/>
            <person name="Zhao F."/>
            <person name="Overmann J."/>
            <person name="Bryant D.A."/>
            <person name="Richardson P."/>
        </authorList>
    </citation>
    <scope>NUCLEOTIDE SEQUENCE [LARGE SCALE GENOMIC DNA]</scope>
    <source>
        <strain evidence="10">ATCC 35110 / GB-78</strain>
    </source>
</reference>
<dbReference type="HAMAP" id="MF_01928">
    <property type="entry name" value="PurK"/>
    <property type="match status" value="1"/>
</dbReference>
<dbReference type="AlphaFoldDB" id="B3QTA1"/>
<dbReference type="InterPro" id="IPR040686">
    <property type="entry name" value="PurK_C"/>
</dbReference>
<feature type="binding site" evidence="6">
    <location>
        <position position="148"/>
    </location>
    <ligand>
        <name>ATP</name>
        <dbReference type="ChEBI" id="CHEBI:30616"/>
    </ligand>
</feature>
<dbReference type="KEGG" id="cts:Ctha_1743"/>
<feature type="binding site" evidence="6">
    <location>
        <begin position="185"/>
        <end position="188"/>
    </location>
    <ligand>
        <name>ATP</name>
        <dbReference type="ChEBI" id="CHEBI:30616"/>
    </ligand>
</feature>
<dbReference type="PANTHER" id="PTHR11609">
    <property type="entry name" value="PURINE BIOSYNTHESIS PROTEIN 6/7, PUR6/7"/>
    <property type="match status" value="1"/>
</dbReference>